<dbReference type="Gene3D" id="3.90.1530.10">
    <property type="entry name" value="Conserved hypothetical protein from pyrococcus furiosus pfu- 392566-001, ParB domain"/>
    <property type="match status" value="1"/>
</dbReference>
<dbReference type="InterPro" id="IPR036086">
    <property type="entry name" value="ParB/Sulfiredoxin_sf"/>
</dbReference>
<dbReference type="HOGENOM" id="CLU_124532_2_0_1"/>
<organism evidence="2 3">
    <name type="scientific">Leersia perrieri</name>
    <dbReference type="NCBI Taxonomy" id="77586"/>
    <lineage>
        <taxon>Eukaryota</taxon>
        <taxon>Viridiplantae</taxon>
        <taxon>Streptophyta</taxon>
        <taxon>Embryophyta</taxon>
        <taxon>Tracheophyta</taxon>
        <taxon>Spermatophyta</taxon>
        <taxon>Magnoliopsida</taxon>
        <taxon>Liliopsida</taxon>
        <taxon>Poales</taxon>
        <taxon>Poaceae</taxon>
        <taxon>BOP clade</taxon>
        <taxon>Oryzoideae</taxon>
        <taxon>Oryzeae</taxon>
        <taxon>Oryzinae</taxon>
        <taxon>Leersia</taxon>
    </lineage>
</organism>
<dbReference type="STRING" id="77586.A0A0D9WMG0"/>
<name>A0A0D9WMG0_9ORYZ</name>
<proteinExistence type="predicted"/>
<accession>A0A0D9WMG0</accession>
<sequence>MAASASLDLAKIMAASGFLLRGAAAPIVSLRGKSGRGGGGGGGVSFSASSSNAVPSSLSDSEKKGPVVMEIPLDMIRRPLMQTRANDPAKVQELMDSIRVIGLQVFLDATVMRLTSA</sequence>
<dbReference type="SUPFAM" id="SSF110849">
    <property type="entry name" value="ParB/Sulfiredoxin"/>
    <property type="match status" value="1"/>
</dbReference>
<reference evidence="2" key="3">
    <citation type="submission" date="2015-04" db="UniProtKB">
        <authorList>
            <consortium name="EnsemblPlants"/>
        </authorList>
    </citation>
    <scope>IDENTIFICATION</scope>
</reference>
<evidence type="ECO:0000313" key="3">
    <source>
        <dbReference type="Proteomes" id="UP000032180"/>
    </source>
</evidence>
<reference evidence="2 3" key="1">
    <citation type="submission" date="2012-08" db="EMBL/GenBank/DDBJ databases">
        <title>Oryza genome evolution.</title>
        <authorList>
            <person name="Wing R.A."/>
        </authorList>
    </citation>
    <scope>NUCLEOTIDE SEQUENCE</scope>
</reference>
<evidence type="ECO:0000256" key="1">
    <source>
        <dbReference type="SAM" id="MobiDB-lite"/>
    </source>
</evidence>
<dbReference type="GO" id="GO:0034599">
    <property type="term" value="P:cellular response to oxidative stress"/>
    <property type="evidence" value="ECO:0007669"/>
    <property type="project" value="TreeGrafter"/>
</dbReference>
<feature type="compositionally biased region" description="Gly residues" evidence="1">
    <location>
        <begin position="35"/>
        <end position="44"/>
    </location>
</feature>
<dbReference type="AlphaFoldDB" id="A0A0D9WMG0"/>
<dbReference type="Gramene" id="LPERR06G04420.1">
    <property type="protein sequence ID" value="LPERR06G04420.1"/>
    <property type="gene ID" value="LPERR06G04420"/>
</dbReference>
<dbReference type="PANTHER" id="PTHR21348">
    <property type="match status" value="1"/>
</dbReference>
<feature type="region of interest" description="Disordered" evidence="1">
    <location>
        <begin position="32"/>
        <end position="65"/>
    </location>
</feature>
<evidence type="ECO:0008006" key="4">
    <source>
        <dbReference type="Google" id="ProtNLM"/>
    </source>
</evidence>
<dbReference type="InterPro" id="IPR016692">
    <property type="entry name" value="Sulfiredoxin"/>
</dbReference>
<dbReference type="Proteomes" id="UP000032180">
    <property type="component" value="Chromosome 6"/>
</dbReference>
<protein>
    <recommendedName>
        <fullName evidence="4">Sulfiredoxin</fullName>
    </recommendedName>
</protein>
<dbReference type="GO" id="GO:0032542">
    <property type="term" value="F:sulfiredoxin activity"/>
    <property type="evidence" value="ECO:0007669"/>
    <property type="project" value="InterPro"/>
</dbReference>
<dbReference type="eggNOG" id="KOG3388">
    <property type="taxonomic scope" value="Eukaryota"/>
</dbReference>
<reference evidence="3" key="2">
    <citation type="submission" date="2013-12" db="EMBL/GenBank/DDBJ databases">
        <authorList>
            <person name="Yu Y."/>
            <person name="Lee S."/>
            <person name="de Baynast K."/>
            <person name="Wissotski M."/>
            <person name="Liu L."/>
            <person name="Talag J."/>
            <person name="Goicoechea J."/>
            <person name="Angelova A."/>
            <person name="Jetty R."/>
            <person name="Kudrna D."/>
            <person name="Golser W."/>
            <person name="Rivera L."/>
            <person name="Zhang J."/>
            <person name="Wing R."/>
        </authorList>
    </citation>
    <scope>NUCLEOTIDE SEQUENCE</scope>
</reference>
<keyword evidence="3" id="KW-1185">Reference proteome</keyword>
<dbReference type="EnsemblPlants" id="LPERR06G04420.1">
    <property type="protein sequence ID" value="LPERR06G04420.1"/>
    <property type="gene ID" value="LPERR06G04420"/>
</dbReference>
<dbReference type="GO" id="GO:0005737">
    <property type="term" value="C:cytoplasm"/>
    <property type="evidence" value="ECO:0007669"/>
    <property type="project" value="TreeGrafter"/>
</dbReference>
<evidence type="ECO:0000313" key="2">
    <source>
        <dbReference type="EnsemblPlants" id="LPERR06G04420.1"/>
    </source>
</evidence>
<dbReference type="PANTHER" id="PTHR21348:SF2">
    <property type="entry name" value="SULFIREDOXIN-1"/>
    <property type="match status" value="1"/>
</dbReference>
<feature type="compositionally biased region" description="Low complexity" evidence="1">
    <location>
        <begin position="45"/>
        <end position="59"/>
    </location>
</feature>